<keyword evidence="7" id="KW-1185">Reference proteome</keyword>
<dbReference type="FunFam" id="6.10.250.3450:FF:000001">
    <property type="entry name" value="60S ribosomal protein L35"/>
    <property type="match status" value="1"/>
</dbReference>
<dbReference type="SUPFAM" id="SSF46561">
    <property type="entry name" value="Ribosomal protein L29 (L29p)"/>
    <property type="match status" value="1"/>
</dbReference>
<dbReference type="GO" id="GO:0009451">
    <property type="term" value="P:RNA modification"/>
    <property type="evidence" value="ECO:0007669"/>
    <property type="project" value="InterPro"/>
</dbReference>
<dbReference type="FunFam" id="1.25.40.10:FF:000687">
    <property type="entry name" value="Pentatricopeptide repeat-containing protein At4g33170"/>
    <property type="match status" value="1"/>
</dbReference>
<dbReference type="Gene3D" id="1.10.287.310">
    <property type="match status" value="1"/>
</dbReference>
<dbReference type="EMBL" id="SZYD01002362">
    <property type="protein sequence ID" value="KAC9638030.1"/>
    <property type="molecule type" value="Genomic_DNA"/>
</dbReference>
<comment type="caution">
    <text evidence="6">The sequence shown here is derived from an EMBL/GenBank/DDBJ whole genome shotgun (WGS) entry which is preliminary data.</text>
</comment>
<dbReference type="GO" id="GO:1990904">
    <property type="term" value="C:ribonucleoprotein complex"/>
    <property type="evidence" value="ECO:0007669"/>
    <property type="project" value="UniProtKB-KW"/>
</dbReference>
<keyword evidence="2" id="KW-0677">Repeat</keyword>
<keyword evidence="4" id="KW-0687">Ribonucleoprotein</keyword>
<dbReference type="InterPro" id="IPR002885">
    <property type="entry name" value="PPR_rpt"/>
</dbReference>
<dbReference type="PROSITE" id="PS51375">
    <property type="entry name" value="PPR"/>
    <property type="match status" value="5"/>
</dbReference>
<dbReference type="GO" id="GO:0003723">
    <property type="term" value="F:RNA binding"/>
    <property type="evidence" value="ECO:0007669"/>
    <property type="project" value="InterPro"/>
</dbReference>
<evidence type="ECO:0000256" key="1">
    <source>
        <dbReference type="ARBA" id="ARBA00009254"/>
    </source>
</evidence>
<dbReference type="HAMAP" id="MF_00374">
    <property type="entry name" value="Ribosomal_uL29"/>
    <property type="match status" value="1"/>
</dbReference>
<dbReference type="FunFam" id="1.25.40.10:FF:000158">
    <property type="entry name" value="pentatricopeptide repeat-containing protein At2g33680"/>
    <property type="match status" value="1"/>
</dbReference>
<dbReference type="FunFam" id="1.25.40.10:FF:000285">
    <property type="entry name" value="Pentatricopeptide repeat-containing protein, chloroplastic"/>
    <property type="match status" value="1"/>
</dbReference>
<evidence type="ECO:0000313" key="6">
    <source>
        <dbReference type="EMBL" id="KAC9638030.1"/>
    </source>
</evidence>
<dbReference type="NCBIfam" id="TIGR00012">
    <property type="entry name" value="L29"/>
    <property type="match status" value="1"/>
</dbReference>
<name>A0A5N6L987_9ASTR</name>
<feature type="repeat" description="PPR" evidence="5">
    <location>
        <begin position="280"/>
        <end position="314"/>
    </location>
</feature>
<dbReference type="Pfam" id="PF20431">
    <property type="entry name" value="E_motif"/>
    <property type="match status" value="1"/>
</dbReference>
<organism evidence="6 7">
    <name type="scientific">Mikania micrantha</name>
    <name type="common">bitter vine</name>
    <dbReference type="NCBI Taxonomy" id="192012"/>
    <lineage>
        <taxon>Eukaryota</taxon>
        <taxon>Viridiplantae</taxon>
        <taxon>Streptophyta</taxon>
        <taxon>Embryophyta</taxon>
        <taxon>Tracheophyta</taxon>
        <taxon>Spermatophyta</taxon>
        <taxon>Magnoliopsida</taxon>
        <taxon>eudicotyledons</taxon>
        <taxon>Gunneridae</taxon>
        <taxon>Pentapetalae</taxon>
        <taxon>asterids</taxon>
        <taxon>campanulids</taxon>
        <taxon>Asterales</taxon>
        <taxon>Asteraceae</taxon>
        <taxon>Asteroideae</taxon>
        <taxon>Heliantheae alliance</taxon>
        <taxon>Eupatorieae</taxon>
        <taxon>Mikania</taxon>
    </lineage>
</organism>
<dbReference type="Proteomes" id="UP000326396">
    <property type="component" value="Unassembled WGS sequence"/>
</dbReference>
<evidence type="ECO:0008006" key="8">
    <source>
        <dbReference type="Google" id="ProtNLM"/>
    </source>
</evidence>
<dbReference type="Pfam" id="PF13041">
    <property type="entry name" value="PPR_2"/>
    <property type="match status" value="3"/>
</dbReference>
<keyword evidence="3" id="KW-0689">Ribosomal protein</keyword>
<dbReference type="InterPro" id="IPR011990">
    <property type="entry name" value="TPR-like_helical_dom_sf"/>
</dbReference>
<dbReference type="InterPro" id="IPR046848">
    <property type="entry name" value="E_motif"/>
</dbReference>
<dbReference type="NCBIfam" id="TIGR00756">
    <property type="entry name" value="PPR"/>
    <property type="match status" value="4"/>
</dbReference>
<evidence type="ECO:0000256" key="5">
    <source>
        <dbReference type="PROSITE-ProRule" id="PRU00708"/>
    </source>
</evidence>
<dbReference type="InterPro" id="IPR046960">
    <property type="entry name" value="PPR_At4g14850-like_plant"/>
</dbReference>
<dbReference type="InterPro" id="IPR001854">
    <property type="entry name" value="Ribosomal_uL29"/>
</dbReference>
<dbReference type="InterPro" id="IPR036049">
    <property type="entry name" value="Ribosomal_uL29_sf"/>
</dbReference>
<dbReference type="GO" id="GO:0003735">
    <property type="term" value="F:structural constituent of ribosome"/>
    <property type="evidence" value="ECO:0007669"/>
    <property type="project" value="InterPro"/>
</dbReference>
<dbReference type="PANTHER" id="PTHR24015:SF47">
    <property type="entry name" value="OS01G0374200 PROTEIN"/>
    <property type="match status" value="1"/>
</dbReference>
<sequence length="921" mass="103518">MTATPHYRSIFTQFLEYTQHKNLPNGRTLHARIIKTGSTHCSYIANSLVNFYAKCHLLPEAHLAFENIEIKDVVSWNSLINGYSQLGGRQNSIIVMQLFKKMMSQEHLVLPDGRSFAGAFTAASILGDSFGGKQAHTVAFKLGRCEDIFVGSSLLNMYCKSGFVEDARKVFDEMPEKNSISWATMISGYSMLRICGKALDLFRELVAQEEEHVNEFVVTSILSAFTLPEFIHIGSQIHCLGLKHGLLSHVSVSNAIVTMYSKCGSLDEAVKAFDLSSNKNSITWSAMITGYAQGGDYKKALKLFSKMHFSGLTASEFTLVGVLNACSDGSAIGEGKETHAYSIKLGFQYQVYIMTAVVDMYAKCGFLDDAQKGFEHLQEPDVVLWTSMIGGYVQNGENERAIDLFCKMQTEGISPNELTMASVLKACSSLAAFEQGKQIHATTIKHGFGLEVPIGSALSTMYAKCGSLKDGDLVFARMRSRDVVSWNSMISGLSQNGQGIEALELFKKMQIEGPKPDFVTFVNILTACSHMGLVEKGWDYFKMMSNVYDIIPRLDHYACMVDLLSRGGKLNEAKDFIESAPIDHGLCLWRILLSACRNYHSYELGAYAGEKLIELGSQESSAYVLLSGIYKALGRSIDVERVRRIMNVRGVSKEPGCSWIELKSQFHVFVVGDHIHPQIKEIGLELYRLSKLMKDEGYHPESDSNFVDLEETFNEIFFVRALLKTEREKEEEEEEEKYFPLRKYAINAQLVITFKLDMEKRVNQFGQVVMLGFVSFSCFDDFLLQSRWLISSSNLCKNIARIKVHELRTKSKADLFAQLKDLKAELALLRVAKVTGGAPNKLSKIKVVRTSIAQVLTVISQTQKAALRDAYKNKKYLPLDLRPKKTRAIRRRLTKHQASLKTEREKKKEKYFPLRKYAIKA</sequence>
<proteinExistence type="inferred from homology"/>
<reference evidence="6 7" key="1">
    <citation type="submission" date="2019-05" db="EMBL/GenBank/DDBJ databases">
        <title>Mikania micrantha, genome provides insights into the molecular mechanism of rapid growth.</title>
        <authorList>
            <person name="Liu B."/>
        </authorList>
    </citation>
    <scope>NUCLEOTIDE SEQUENCE [LARGE SCALE GENOMIC DNA]</scope>
    <source>
        <strain evidence="6">NLD-2019</strain>
        <tissue evidence="6">Leaf</tissue>
    </source>
</reference>
<evidence type="ECO:0000256" key="3">
    <source>
        <dbReference type="ARBA" id="ARBA00022980"/>
    </source>
</evidence>
<dbReference type="GO" id="GO:0005840">
    <property type="term" value="C:ribosome"/>
    <property type="evidence" value="ECO:0007669"/>
    <property type="project" value="UniProtKB-KW"/>
</dbReference>
<feature type="repeat" description="PPR" evidence="5">
    <location>
        <begin position="72"/>
        <end position="109"/>
    </location>
</feature>
<feature type="repeat" description="PPR" evidence="5">
    <location>
        <begin position="482"/>
        <end position="516"/>
    </location>
</feature>
<dbReference type="GO" id="GO:0006412">
    <property type="term" value="P:translation"/>
    <property type="evidence" value="ECO:0007669"/>
    <property type="project" value="InterPro"/>
</dbReference>
<evidence type="ECO:0000313" key="7">
    <source>
        <dbReference type="Proteomes" id="UP000326396"/>
    </source>
</evidence>
<accession>A0A5N6L987</accession>
<dbReference type="Gene3D" id="1.25.40.10">
    <property type="entry name" value="Tetratricopeptide repeat domain"/>
    <property type="match status" value="5"/>
</dbReference>
<dbReference type="AlphaFoldDB" id="A0A5N6L987"/>
<gene>
    <name evidence="6" type="ORF">E3N88_45490</name>
</gene>
<dbReference type="Pfam" id="PF00831">
    <property type="entry name" value="Ribosomal_L29"/>
    <property type="match status" value="1"/>
</dbReference>
<dbReference type="FunFam" id="1.25.40.10:FF:000343">
    <property type="entry name" value="Pentatricopeptide repeat-containing protein At3g58590"/>
    <property type="match status" value="1"/>
</dbReference>
<feature type="repeat" description="PPR" evidence="5">
    <location>
        <begin position="381"/>
        <end position="415"/>
    </location>
</feature>
<evidence type="ECO:0000256" key="4">
    <source>
        <dbReference type="ARBA" id="ARBA00023274"/>
    </source>
</evidence>
<dbReference type="FunFam" id="1.10.287.310:FF:000002">
    <property type="entry name" value="60S ribosomal protein L35"/>
    <property type="match status" value="1"/>
</dbReference>
<dbReference type="CDD" id="cd00427">
    <property type="entry name" value="Ribosomal_L29_HIP"/>
    <property type="match status" value="1"/>
</dbReference>
<dbReference type="GO" id="GO:0099402">
    <property type="term" value="P:plant organ development"/>
    <property type="evidence" value="ECO:0007669"/>
    <property type="project" value="UniProtKB-ARBA"/>
</dbReference>
<comment type="similarity">
    <text evidence="1">Belongs to the universal ribosomal protein uL29 family.</text>
</comment>
<dbReference type="Pfam" id="PF01535">
    <property type="entry name" value="PPR"/>
    <property type="match status" value="4"/>
</dbReference>
<protein>
    <recommendedName>
        <fullName evidence="8">60S ribosomal protein L35</fullName>
    </recommendedName>
</protein>
<dbReference type="OrthoDB" id="1879995at2759"/>
<evidence type="ECO:0000256" key="2">
    <source>
        <dbReference type="ARBA" id="ARBA00022737"/>
    </source>
</evidence>
<feature type="repeat" description="PPR" evidence="5">
    <location>
        <begin position="147"/>
        <end position="181"/>
    </location>
</feature>
<dbReference type="Gene3D" id="6.10.250.3450">
    <property type="match status" value="1"/>
</dbReference>
<dbReference type="PANTHER" id="PTHR24015">
    <property type="entry name" value="OS07G0578800 PROTEIN-RELATED"/>
    <property type="match status" value="1"/>
</dbReference>